<name>A0ABS4GJ00_9BACL</name>
<protein>
    <submittedName>
        <fullName evidence="2">Spore coat protein JB</fullName>
    </submittedName>
</protein>
<dbReference type="PIRSF" id="PIRSF010606">
    <property type="entry name" value="Spore_coat_CotJB"/>
    <property type="match status" value="1"/>
</dbReference>
<comment type="caution">
    <text evidence="2">The sequence shown here is derived from an EMBL/GenBank/DDBJ whole genome shotgun (WGS) entry which is preliminary data.</text>
</comment>
<feature type="domain" description="Protein CotJB" evidence="1">
    <location>
        <begin position="16"/>
        <end position="91"/>
    </location>
</feature>
<keyword evidence="2" id="KW-0946">Virion</keyword>
<keyword evidence="3" id="KW-1185">Reference proteome</keyword>
<dbReference type="InterPro" id="IPR024207">
    <property type="entry name" value="CotJB_dom"/>
</dbReference>
<dbReference type="Proteomes" id="UP001519343">
    <property type="component" value="Unassembled WGS sequence"/>
</dbReference>
<proteinExistence type="predicted"/>
<dbReference type="RefSeq" id="WP_209808087.1">
    <property type="nucleotide sequence ID" value="NZ_JAGGKT010000001.1"/>
</dbReference>
<dbReference type="EMBL" id="JAGGKT010000001">
    <property type="protein sequence ID" value="MBP1930238.1"/>
    <property type="molecule type" value="Genomic_DNA"/>
</dbReference>
<reference evidence="2 3" key="1">
    <citation type="submission" date="2021-03" db="EMBL/GenBank/DDBJ databases">
        <title>Genomic Encyclopedia of Type Strains, Phase IV (KMG-IV): sequencing the most valuable type-strain genomes for metagenomic binning, comparative biology and taxonomic classification.</title>
        <authorList>
            <person name="Goeker M."/>
        </authorList>
    </citation>
    <scope>NUCLEOTIDE SEQUENCE [LARGE SCALE GENOMIC DNA]</scope>
    <source>
        <strain evidence="2 3">DSM 24738</strain>
    </source>
</reference>
<accession>A0ABS4GJ00</accession>
<evidence type="ECO:0000313" key="3">
    <source>
        <dbReference type="Proteomes" id="UP001519343"/>
    </source>
</evidence>
<dbReference type="InterPro" id="IPR016571">
    <property type="entry name" value="Spore_coat_assembly_CotJB"/>
</dbReference>
<keyword evidence="2" id="KW-0167">Capsid protein</keyword>
<gene>
    <name evidence="2" type="ORF">J2Z37_000225</name>
</gene>
<organism evidence="2 3">
    <name type="scientific">Ammoniphilus resinae</name>
    <dbReference type="NCBI Taxonomy" id="861532"/>
    <lineage>
        <taxon>Bacteria</taxon>
        <taxon>Bacillati</taxon>
        <taxon>Bacillota</taxon>
        <taxon>Bacilli</taxon>
        <taxon>Bacillales</taxon>
        <taxon>Paenibacillaceae</taxon>
        <taxon>Aneurinibacillus group</taxon>
        <taxon>Ammoniphilus</taxon>
    </lineage>
</organism>
<evidence type="ECO:0000259" key="1">
    <source>
        <dbReference type="Pfam" id="PF12652"/>
    </source>
</evidence>
<evidence type="ECO:0000313" key="2">
    <source>
        <dbReference type="EMBL" id="MBP1930238.1"/>
    </source>
</evidence>
<sequence length="92" mass="11094">MSERKWTDEQKKQYYEMLGEIQQVDFVLVELNLYLNTHPHDHKAINQYNEFAQKSMALKNKFQSMFGPLTNFGNSFSTYPWSWDDAPWPWQV</sequence>
<dbReference type="Pfam" id="PF12652">
    <property type="entry name" value="CotJB"/>
    <property type="match status" value="1"/>
</dbReference>